<accession>A0A640VWZ0</accession>
<evidence type="ECO:0000313" key="2">
    <source>
        <dbReference type="Proteomes" id="UP000436522"/>
    </source>
</evidence>
<dbReference type="EMBL" id="BLIV01000015">
    <property type="protein sequence ID" value="GFE52539.1"/>
    <property type="molecule type" value="Genomic_DNA"/>
</dbReference>
<evidence type="ECO:0008006" key="3">
    <source>
        <dbReference type="Google" id="ProtNLM"/>
    </source>
</evidence>
<dbReference type="OrthoDB" id="9789603at2"/>
<gene>
    <name evidence="1" type="ORF">So717_42920</name>
</gene>
<keyword evidence="2" id="KW-1185">Reference proteome</keyword>
<evidence type="ECO:0000313" key="1">
    <source>
        <dbReference type="EMBL" id="GFE52539.1"/>
    </source>
</evidence>
<sequence>MGYRLLIVDTSGTEAFDDTRRFYAKNSYATEAKIRGFWADGDDKIIFAKRLR</sequence>
<comment type="caution">
    <text evidence="1">The sequence shown here is derived from an EMBL/GenBank/DDBJ whole genome shotgun (WGS) entry which is preliminary data.</text>
</comment>
<proteinExistence type="predicted"/>
<name>A0A640VWZ0_9RHOB</name>
<reference evidence="1 2" key="1">
    <citation type="submission" date="2019-12" db="EMBL/GenBank/DDBJ databases">
        <title>Roseobacter cerasinus sp. nov., isolated from seawater around aquaculture.</title>
        <authorList>
            <person name="Muramatsu S."/>
            <person name="Takabe Y."/>
            <person name="Mori K."/>
            <person name="Takaichi S."/>
            <person name="Hanada S."/>
        </authorList>
    </citation>
    <scope>NUCLEOTIDE SEQUENCE [LARGE SCALE GENOMIC DNA]</scope>
    <source>
        <strain evidence="1 2">AI77</strain>
    </source>
</reference>
<organism evidence="1 2">
    <name type="scientific">Roseobacter cerasinus</name>
    <dbReference type="NCBI Taxonomy" id="2602289"/>
    <lineage>
        <taxon>Bacteria</taxon>
        <taxon>Pseudomonadati</taxon>
        <taxon>Pseudomonadota</taxon>
        <taxon>Alphaproteobacteria</taxon>
        <taxon>Rhodobacterales</taxon>
        <taxon>Roseobacteraceae</taxon>
        <taxon>Roseobacter</taxon>
    </lineage>
</organism>
<protein>
    <recommendedName>
        <fullName evidence="3">Acetyltransferase</fullName>
    </recommendedName>
</protein>
<dbReference type="AlphaFoldDB" id="A0A640VWZ0"/>
<dbReference type="RefSeq" id="WP_159981317.1">
    <property type="nucleotide sequence ID" value="NZ_BLIV01000015.1"/>
</dbReference>
<dbReference type="Gene3D" id="3.40.630.30">
    <property type="match status" value="1"/>
</dbReference>
<dbReference type="Proteomes" id="UP000436522">
    <property type="component" value="Unassembled WGS sequence"/>
</dbReference>